<protein>
    <submittedName>
        <fullName evidence="1">Uncharacterized protein</fullName>
    </submittedName>
</protein>
<proteinExistence type="predicted"/>
<name>A0AAP3CV33_BACMO</name>
<dbReference type="Proteomes" id="UP001075387">
    <property type="component" value="Unassembled WGS sequence"/>
</dbReference>
<gene>
    <name evidence="1" type="ORF">MOD07_19735</name>
</gene>
<dbReference type="AlphaFoldDB" id="A0AAP3CV33"/>
<evidence type="ECO:0000313" key="1">
    <source>
        <dbReference type="EMBL" id="MCY8511754.1"/>
    </source>
</evidence>
<accession>A0AAP3CV33</accession>
<organism evidence="1 2">
    <name type="scientific">Bacillus mojavensis</name>
    <dbReference type="NCBI Taxonomy" id="72360"/>
    <lineage>
        <taxon>Bacteria</taxon>
        <taxon>Bacillati</taxon>
        <taxon>Bacillota</taxon>
        <taxon>Bacilli</taxon>
        <taxon>Bacillales</taxon>
        <taxon>Bacillaceae</taxon>
        <taxon>Bacillus</taxon>
    </lineage>
</organism>
<dbReference type="EMBL" id="JALAQA010000013">
    <property type="protein sequence ID" value="MCY8511754.1"/>
    <property type="molecule type" value="Genomic_DNA"/>
</dbReference>
<sequence length="69" mass="7850">MKIKKGIVKQQNVKDLVCGLGGSGKKKLFGGERNSKYLKCKIRTDLQWLACKECNYFENLSAKQKKVDL</sequence>
<evidence type="ECO:0000313" key="2">
    <source>
        <dbReference type="Proteomes" id="UP001075387"/>
    </source>
</evidence>
<dbReference type="RefSeq" id="WP_229147476.1">
    <property type="nucleotide sequence ID" value="NZ_JALANC010000020.1"/>
</dbReference>
<comment type="caution">
    <text evidence="1">The sequence shown here is derived from an EMBL/GenBank/DDBJ whole genome shotgun (WGS) entry which is preliminary data.</text>
</comment>
<reference evidence="1" key="1">
    <citation type="submission" date="2022-02" db="EMBL/GenBank/DDBJ databases">
        <title>Crop Bioprotection Bacillus Genome Sequencing.</title>
        <authorList>
            <person name="Dunlap C."/>
        </authorList>
    </citation>
    <scope>NUCLEOTIDE SEQUENCE</scope>
    <source>
        <strain evidence="1">CK3O2B-54A</strain>
    </source>
</reference>